<dbReference type="RefSeq" id="XP_045580083.1">
    <property type="nucleotide sequence ID" value="XM_045724127.1"/>
</dbReference>
<dbReference type="InterPro" id="IPR059164">
    <property type="entry name" value="HAT_PRP39_C"/>
</dbReference>
<feature type="region of interest" description="Disordered" evidence="6">
    <location>
        <begin position="24"/>
        <end position="66"/>
    </location>
</feature>
<proteinExistence type="predicted"/>
<reference evidence="8" key="1">
    <citation type="submission" date="2025-08" db="UniProtKB">
        <authorList>
            <consortium name="RefSeq"/>
        </authorList>
    </citation>
    <scope>IDENTIFICATION</scope>
</reference>
<comment type="subcellular location">
    <subcellularLocation>
        <location evidence="1">Nucleus</location>
    </subcellularLocation>
</comment>
<feature type="compositionally biased region" description="Acidic residues" evidence="6">
    <location>
        <begin position="380"/>
        <end position="396"/>
    </location>
</feature>
<accession>A0ABM3F9T2</accession>
<evidence type="ECO:0000256" key="2">
    <source>
        <dbReference type="ARBA" id="ARBA00022664"/>
    </source>
</evidence>
<dbReference type="InterPro" id="IPR011990">
    <property type="entry name" value="TPR-like_helical_dom_sf"/>
</dbReference>
<evidence type="ECO:0000313" key="7">
    <source>
        <dbReference type="Proteomes" id="UP001652741"/>
    </source>
</evidence>
<feature type="compositionally biased region" description="Pro residues" evidence="6">
    <location>
        <begin position="671"/>
        <end position="692"/>
    </location>
</feature>
<feature type="compositionally biased region" description="Acidic residues" evidence="6">
    <location>
        <begin position="293"/>
        <end position="311"/>
    </location>
</feature>
<evidence type="ECO:0000256" key="3">
    <source>
        <dbReference type="ARBA" id="ARBA00022737"/>
    </source>
</evidence>
<name>A0ABM3F9T2_SALSA</name>
<dbReference type="SMART" id="SM00386">
    <property type="entry name" value="HAT"/>
    <property type="match status" value="7"/>
</dbReference>
<evidence type="ECO:0000256" key="4">
    <source>
        <dbReference type="ARBA" id="ARBA00023187"/>
    </source>
</evidence>
<dbReference type="GeneID" id="106612086"/>
<feature type="region of interest" description="Disordered" evidence="6">
    <location>
        <begin position="643"/>
        <end position="694"/>
    </location>
</feature>
<protein>
    <submittedName>
        <fullName evidence="8">Pre-mRNA-processing factor 39 isoform X1</fullName>
    </submittedName>
</protein>
<sequence length="736" mass="83230">MYLSHRSDVILSFSNMAAEGSDLEDLSSNGLMEGPSAPEATEAVQPPTEMEEVSEGNGGEEASEAAAATAYNMPLVENEEEEDGELPADFDRLWKLAHDNPQDFSSWTDLLQYSEQESHMTASRRALVAFLARYPLCYGYWKKFADLERRAGYTNKAQEVCVQGLKAIPLSVDLWIHYINLLLGTLNMNLPESSHCIRSAFEEAVAAAGLDFHSDRLWELYIEWEKEQGDMKAATGVYDRILRVPTQLYSSHYEKFKTHLNAHAPKDVLSAEEYEGLLEESKQIHKTEKAELAEGEDELPPGEEKEPTEEEVIPKMRELLLARREKVYQDLEGEVRKRWNFEEAIKRPYFHVKPLDRTQLKAWHSYLDWELTQLGGGDEKEVETEPDTMEGQEEEQKEGSKRSGIIAGGDRRVRILFERCLIACALYEEFWTKYVQYLEPQSLYEARGVFRRACEIHLAHKHTMHLQWATFEERHGDLTEARRVLESLETSIPGLAMVRLRRAGLERRAGRLDESEALLRDAVVQAKETPHLHAFYSIKLARLLLKLCKNPSKARGVLQEALEISPDNGKLHLNLLELEVSGDPRGSPEGVQQCVTRALAAPLSPRTKILFSQRGLQYAEDYGTSVQSVLTVYEEHQKLLKELGNKKRRAENGDGEDPEKMSKGEDGSAVPAPPPAPPTMPHVPMTTPPPPMMGGDMSAAHAGYAGYGSWYQQPQYGGYGGYQQPWNYNQGYYPPS</sequence>
<dbReference type="PANTHER" id="PTHR17204:SF24">
    <property type="entry name" value="PRE-MRNA-PROCESSING FACTOR 39-LIKE ISOFORM X1"/>
    <property type="match status" value="1"/>
</dbReference>
<dbReference type="SUPFAM" id="SSF48452">
    <property type="entry name" value="TPR-like"/>
    <property type="match status" value="1"/>
</dbReference>
<dbReference type="InterPro" id="IPR003107">
    <property type="entry name" value="HAT"/>
</dbReference>
<evidence type="ECO:0000313" key="8">
    <source>
        <dbReference type="RefSeq" id="XP_045580083.1"/>
    </source>
</evidence>
<feature type="region of interest" description="Disordered" evidence="6">
    <location>
        <begin position="377"/>
        <end position="403"/>
    </location>
</feature>
<dbReference type="Pfam" id="PF23241">
    <property type="entry name" value="HAT_PRP39_C"/>
    <property type="match status" value="2"/>
</dbReference>
<evidence type="ECO:0000256" key="1">
    <source>
        <dbReference type="ARBA" id="ARBA00004123"/>
    </source>
</evidence>
<dbReference type="Proteomes" id="UP001652741">
    <property type="component" value="Chromosome ssa09"/>
</dbReference>
<gene>
    <name evidence="8" type="primary">LOC106612086</name>
</gene>
<keyword evidence="7" id="KW-1185">Reference proteome</keyword>
<dbReference type="PANTHER" id="PTHR17204">
    <property type="entry name" value="PRE-MRNA PROCESSING PROTEIN PRP39-RELATED"/>
    <property type="match status" value="1"/>
</dbReference>
<keyword evidence="5" id="KW-0539">Nucleus</keyword>
<organism evidence="7 8">
    <name type="scientific">Salmo salar</name>
    <name type="common">Atlantic salmon</name>
    <dbReference type="NCBI Taxonomy" id="8030"/>
    <lineage>
        <taxon>Eukaryota</taxon>
        <taxon>Metazoa</taxon>
        <taxon>Chordata</taxon>
        <taxon>Craniata</taxon>
        <taxon>Vertebrata</taxon>
        <taxon>Euteleostomi</taxon>
        <taxon>Actinopterygii</taxon>
        <taxon>Neopterygii</taxon>
        <taxon>Teleostei</taxon>
        <taxon>Protacanthopterygii</taxon>
        <taxon>Salmoniformes</taxon>
        <taxon>Salmonidae</taxon>
        <taxon>Salmoninae</taxon>
        <taxon>Salmo</taxon>
    </lineage>
</organism>
<keyword evidence="4" id="KW-0508">mRNA splicing</keyword>
<keyword evidence="3" id="KW-0677">Repeat</keyword>
<feature type="region of interest" description="Disordered" evidence="6">
    <location>
        <begin position="288"/>
        <end position="311"/>
    </location>
</feature>
<dbReference type="Pfam" id="PF23240">
    <property type="entry name" value="HAT_PRP39_N"/>
    <property type="match status" value="1"/>
</dbReference>
<evidence type="ECO:0000256" key="6">
    <source>
        <dbReference type="SAM" id="MobiDB-lite"/>
    </source>
</evidence>
<keyword evidence="2" id="KW-0507">mRNA processing</keyword>
<dbReference type="Gene3D" id="1.25.40.10">
    <property type="entry name" value="Tetratricopeptide repeat domain"/>
    <property type="match status" value="2"/>
</dbReference>
<evidence type="ECO:0000256" key="5">
    <source>
        <dbReference type="ARBA" id="ARBA00023242"/>
    </source>
</evidence>